<dbReference type="Proteomes" id="UP001140453">
    <property type="component" value="Unassembled WGS sequence"/>
</dbReference>
<feature type="transmembrane region" description="Helical" evidence="7">
    <location>
        <begin position="79"/>
        <end position="104"/>
    </location>
</feature>
<feature type="transmembrane region" description="Helical" evidence="7">
    <location>
        <begin position="125"/>
        <end position="149"/>
    </location>
</feature>
<feature type="transmembrane region" description="Helical" evidence="7">
    <location>
        <begin position="482"/>
        <end position="500"/>
    </location>
</feature>
<feature type="transmembrane region" description="Helical" evidence="7">
    <location>
        <begin position="404"/>
        <end position="428"/>
    </location>
</feature>
<evidence type="ECO:0000256" key="5">
    <source>
        <dbReference type="ARBA" id="ARBA00023136"/>
    </source>
</evidence>
<keyword evidence="4 7" id="KW-1133">Transmembrane helix</keyword>
<comment type="caution">
    <text evidence="8">The sequence shown here is derived from an EMBL/GenBank/DDBJ whole genome shotgun (WGS) entry which is preliminary data.</text>
</comment>
<feature type="transmembrane region" description="Helical" evidence="7">
    <location>
        <begin position="378"/>
        <end position="398"/>
    </location>
</feature>
<feature type="transmembrane region" description="Helical" evidence="7">
    <location>
        <begin position="169"/>
        <end position="187"/>
    </location>
</feature>
<evidence type="ECO:0000256" key="3">
    <source>
        <dbReference type="ARBA" id="ARBA00022692"/>
    </source>
</evidence>
<sequence>MATIEEIPGDGGMDPGKLEGQGTTSADDMELVRMGKKPRMKRVYNFWTLCAYQVMMCATWACVVVLYGTIFDIGGPVGLLYGSIAVAVGQTLLMASLAEYCGIWPTAGGQQFYVQVLASPKWRPLLSYLVGWALMTAEMSVGSSCAIQNANIIGSFIQTVHPDFVWTSWMNFLLYLFFIILPLFMNLHSSLLPFYSSFGAFLTVGGFFAWAITVLVKAPKSSATFVFTTFLNNTGYTSNGWVFIMAFYNSIYGLYGTDAMMHLVEEMRNAAEDAPRAMVWSMIFAGVTTIVTDLILLFTCGNYDTYTQQLAPYVSWFAEISGSLYGGGLFISLLFVFGNLFICVGVLASASRLGWRMAEEQAFPYSNWLAKIHPRFEVPWNMMLIVFAAEIIVGLISLGSDLAFYAIVSGSGVFFQLAYIAPIVAVLIRGREILPERKHFDLGRWAIPINYISVGWALLVVAMYLCPLYLPVTGPDVGNMNWAVAIVGAEVLWSGAYWIYAARHKYMKESSGLFTVEGSVQILDGQVVETTQPHWTEDDKIKQESSDVK</sequence>
<feature type="transmembrane region" description="Helical" evidence="7">
    <location>
        <begin position="43"/>
        <end position="67"/>
    </location>
</feature>
<feature type="transmembrane region" description="Helical" evidence="7">
    <location>
        <begin position="194"/>
        <end position="216"/>
    </location>
</feature>
<dbReference type="OrthoDB" id="3257095at2759"/>
<evidence type="ECO:0000256" key="4">
    <source>
        <dbReference type="ARBA" id="ARBA00022989"/>
    </source>
</evidence>
<dbReference type="Pfam" id="PF13520">
    <property type="entry name" value="AA_permease_2"/>
    <property type="match status" value="1"/>
</dbReference>
<reference evidence="8" key="1">
    <citation type="submission" date="2022-10" db="EMBL/GenBank/DDBJ databases">
        <title>Tapping the CABI collections for fungal endophytes: first genome assemblies for Collariella, Neodidymelliopsis, Ascochyta clinopodiicola, Didymella pomorum, Didymosphaeria variabile, Neocosmospora piperis and Neocucurbitaria cava.</title>
        <authorList>
            <person name="Hill R."/>
        </authorList>
    </citation>
    <scope>NUCLEOTIDE SEQUENCE</scope>
    <source>
        <strain evidence="8">IMI 355082</strain>
    </source>
</reference>
<dbReference type="Gene3D" id="1.20.1740.10">
    <property type="entry name" value="Amino acid/polyamine transporter I"/>
    <property type="match status" value="1"/>
</dbReference>
<dbReference type="AlphaFoldDB" id="A0A9W9D1S2"/>
<feature type="transmembrane region" description="Helical" evidence="7">
    <location>
        <begin position="277"/>
        <end position="298"/>
    </location>
</feature>
<dbReference type="PIRSF" id="PIRSF006060">
    <property type="entry name" value="AA_transporter"/>
    <property type="match status" value="1"/>
</dbReference>
<evidence type="ECO:0008006" key="10">
    <source>
        <dbReference type="Google" id="ProtNLM"/>
    </source>
</evidence>
<comment type="subcellular location">
    <subcellularLocation>
        <location evidence="1">Membrane</location>
        <topology evidence="1">Multi-pass membrane protein</topology>
    </subcellularLocation>
</comment>
<dbReference type="GO" id="GO:0022857">
    <property type="term" value="F:transmembrane transporter activity"/>
    <property type="evidence" value="ECO:0007669"/>
    <property type="project" value="InterPro"/>
</dbReference>
<dbReference type="EMBL" id="JAPEVB010000001">
    <property type="protein sequence ID" value="KAJ4396679.1"/>
    <property type="molecule type" value="Genomic_DNA"/>
</dbReference>
<accession>A0A9W9D1S2</accession>
<feature type="transmembrane region" description="Helical" evidence="7">
    <location>
        <begin position="236"/>
        <end position="256"/>
    </location>
</feature>
<organism evidence="8 9">
    <name type="scientific">Gnomoniopsis smithogilvyi</name>
    <dbReference type="NCBI Taxonomy" id="1191159"/>
    <lineage>
        <taxon>Eukaryota</taxon>
        <taxon>Fungi</taxon>
        <taxon>Dikarya</taxon>
        <taxon>Ascomycota</taxon>
        <taxon>Pezizomycotina</taxon>
        <taxon>Sordariomycetes</taxon>
        <taxon>Sordariomycetidae</taxon>
        <taxon>Diaporthales</taxon>
        <taxon>Gnomoniaceae</taxon>
        <taxon>Gnomoniopsis</taxon>
    </lineage>
</organism>
<dbReference type="GO" id="GO:0016020">
    <property type="term" value="C:membrane"/>
    <property type="evidence" value="ECO:0007669"/>
    <property type="project" value="UniProtKB-SubCell"/>
</dbReference>
<feature type="transmembrane region" description="Helical" evidence="7">
    <location>
        <begin position="449"/>
        <end position="470"/>
    </location>
</feature>
<feature type="transmembrane region" description="Helical" evidence="7">
    <location>
        <begin position="324"/>
        <end position="348"/>
    </location>
</feature>
<protein>
    <recommendedName>
        <fullName evidence="10">Amino acid transporter</fullName>
    </recommendedName>
</protein>
<name>A0A9W9D1S2_9PEZI</name>
<keyword evidence="2" id="KW-0813">Transport</keyword>
<evidence type="ECO:0000313" key="8">
    <source>
        <dbReference type="EMBL" id="KAJ4396679.1"/>
    </source>
</evidence>
<proteinExistence type="predicted"/>
<dbReference type="PANTHER" id="PTHR45649:SF14">
    <property type="entry name" value="GABA PERMEASE"/>
    <property type="match status" value="1"/>
</dbReference>
<keyword evidence="9" id="KW-1185">Reference proteome</keyword>
<evidence type="ECO:0000256" key="7">
    <source>
        <dbReference type="SAM" id="Phobius"/>
    </source>
</evidence>
<feature type="region of interest" description="Disordered" evidence="6">
    <location>
        <begin position="1"/>
        <end position="23"/>
    </location>
</feature>
<dbReference type="PANTHER" id="PTHR45649">
    <property type="entry name" value="AMINO-ACID PERMEASE BAT1"/>
    <property type="match status" value="1"/>
</dbReference>
<evidence type="ECO:0000256" key="1">
    <source>
        <dbReference type="ARBA" id="ARBA00004141"/>
    </source>
</evidence>
<evidence type="ECO:0000313" key="9">
    <source>
        <dbReference type="Proteomes" id="UP001140453"/>
    </source>
</evidence>
<keyword evidence="3 7" id="KW-0812">Transmembrane</keyword>
<dbReference type="InterPro" id="IPR002293">
    <property type="entry name" value="AA/rel_permease1"/>
</dbReference>
<keyword evidence="5 7" id="KW-0472">Membrane</keyword>
<evidence type="ECO:0000256" key="2">
    <source>
        <dbReference type="ARBA" id="ARBA00022448"/>
    </source>
</evidence>
<gene>
    <name evidence="8" type="ORF">N0V93_000900</name>
</gene>
<evidence type="ECO:0000256" key="6">
    <source>
        <dbReference type="SAM" id="MobiDB-lite"/>
    </source>
</evidence>